<dbReference type="Proteomes" id="UP000604117">
    <property type="component" value="Unassembled WGS sequence"/>
</dbReference>
<evidence type="ECO:0000313" key="3">
    <source>
        <dbReference type="Proteomes" id="UP000604117"/>
    </source>
</evidence>
<sequence length="110" mass="11163">MLGFVMAAVAILAAFGPRAGTSHAMQGAERRFARARGHIIVSLLATGAFLLVLLVTASLALATDTKPDGNPFVLVVLLGSAVASTVGLMLSGLGLSLAVIERSKGHSIPI</sequence>
<name>A0ABQ4CVH8_9ACTN</name>
<comment type="caution">
    <text evidence="2">The sequence shown here is derived from an EMBL/GenBank/DDBJ whole genome shotgun (WGS) entry which is preliminary data.</text>
</comment>
<organism evidence="2 3">
    <name type="scientific">Asanoa siamensis</name>
    <dbReference type="NCBI Taxonomy" id="926357"/>
    <lineage>
        <taxon>Bacteria</taxon>
        <taxon>Bacillati</taxon>
        <taxon>Actinomycetota</taxon>
        <taxon>Actinomycetes</taxon>
        <taxon>Micromonosporales</taxon>
        <taxon>Micromonosporaceae</taxon>
        <taxon>Asanoa</taxon>
    </lineage>
</organism>
<dbReference type="EMBL" id="BONE01000041">
    <property type="protein sequence ID" value="GIF75298.1"/>
    <property type="molecule type" value="Genomic_DNA"/>
</dbReference>
<evidence type="ECO:0000256" key="1">
    <source>
        <dbReference type="SAM" id="Phobius"/>
    </source>
</evidence>
<feature type="transmembrane region" description="Helical" evidence="1">
    <location>
        <begin position="74"/>
        <end position="100"/>
    </location>
</feature>
<keyword evidence="1" id="KW-0812">Transmembrane</keyword>
<keyword evidence="1" id="KW-0472">Membrane</keyword>
<keyword evidence="3" id="KW-1185">Reference proteome</keyword>
<keyword evidence="1" id="KW-1133">Transmembrane helix</keyword>
<gene>
    <name evidence="2" type="ORF">Asi02nite_48160</name>
</gene>
<accession>A0ABQ4CVH8</accession>
<feature type="transmembrane region" description="Helical" evidence="1">
    <location>
        <begin position="40"/>
        <end position="62"/>
    </location>
</feature>
<reference evidence="2 3" key="1">
    <citation type="submission" date="2021-01" db="EMBL/GenBank/DDBJ databases">
        <title>Whole genome shotgun sequence of Asanoa siamensis NBRC 107932.</title>
        <authorList>
            <person name="Komaki H."/>
            <person name="Tamura T."/>
        </authorList>
    </citation>
    <scope>NUCLEOTIDE SEQUENCE [LARGE SCALE GENOMIC DNA]</scope>
    <source>
        <strain evidence="2 3">NBRC 107932</strain>
    </source>
</reference>
<proteinExistence type="predicted"/>
<protein>
    <submittedName>
        <fullName evidence="2">Uncharacterized protein</fullName>
    </submittedName>
</protein>
<evidence type="ECO:0000313" key="2">
    <source>
        <dbReference type="EMBL" id="GIF75298.1"/>
    </source>
</evidence>